<proteinExistence type="predicted"/>
<gene>
    <name evidence="1" type="ORF">BJ992_003503</name>
</gene>
<name>A0A7X0II38_9ACTN</name>
<evidence type="ECO:0000313" key="2">
    <source>
        <dbReference type="Proteomes" id="UP000555564"/>
    </source>
</evidence>
<evidence type="ECO:0000313" key="1">
    <source>
        <dbReference type="EMBL" id="MBB6474072.1"/>
    </source>
</evidence>
<accession>A0A7X0II38</accession>
<dbReference type="Proteomes" id="UP000555564">
    <property type="component" value="Unassembled WGS sequence"/>
</dbReference>
<organism evidence="1 2">
    <name type="scientific">Sphaerisporangium rubeum</name>
    <dbReference type="NCBI Taxonomy" id="321317"/>
    <lineage>
        <taxon>Bacteria</taxon>
        <taxon>Bacillati</taxon>
        <taxon>Actinomycetota</taxon>
        <taxon>Actinomycetes</taxon>
        <taxon>Streptosporangiales</taxon>
        <taxon>Streptosporangiaceae</taxon>
        <taxon>Sphaerisporangium</taxon>
    </lineage>
</organism>
<reference evidence="1 2" key="1">
    <citation type="submission" date="2020-08" db="EMBL/GenBank/DDBJ databases">
        <title>Sequencing the genomes of 1000 actinobacteria strains.</title>
        <authorList>
            <person name="Klenk H.-P."/>
        </authorList>
    </citation>
    <scope>NUCLEOTIDE SEQUENCE [LARGE SCALE GENOMIC DNA]</scope>
    <source>
        <strain evidence="1 2">DSM 44936</strain>
    </source>
</reference>
<keyword evidence="2" id="KW-1185">Reference proteome</keyword>
<protein>
    <submittedName>
        <fullName evidence="1">Uncharacterized protein</fullName>
    </submittedName>
</protein>
<sequence length="77" mass="7658">MAALPATAAYAGAYSCADGSRFFMSGLVGYIIIGSGCTGEGSGPGPVTIVSGPYAGEYDCRNVTLTPEIGLLSGQDC</sequence>
<dbReference type="RefSeq" id="WP_184982281.1">
    <property type="nucleotide sequence ID" value="NZ_BAAALO010000102.1"/>
</dbReference>
<dbReference type="EMBL" id="JACHIU010000001">
    <property type="protein sequence ID" value="MBB6474072.1"/>
    <property type="molecule type" value="Genomic_DNA"/>
</dbReference>
<comment type="caution">
    <text evidence="1">The sequence shown here is derived from an EMBL/GenBank/DDBJ whole genome shotgun (WGS) entry which is preliminary data.</text>
</comment>
<dbReference type="AlphaFoldDB" id="A0A7X0II38"/>